<feature type="transmembrane region" description="Helical" evidence="2">
    <location>
        <begin position="321"/>
        <end position="345"/>
    </location>
</feature>
<proteinExistence type="predicted"/>
<feature type="region of interest" description="Disordered" evidence="1">
    <location>
        <begin position="394"/>
        <end position="481"/>
    </location>
</feature>
<dbReference type="CDD" id="cd12087">
    <property type="entry name" value="TM_EGFR-like"/>
    <property type="match status" value="1"/>
</dbReference>
<gene>
    <name evidence="3" type="ORF">VKT23_008138</name>
</gene>
<dbReference type="Gene3D" id="1.20.5.510">
    <property type="entry name" value="Single helix bin"/>
    <property type="match status" value="1"/>
</dbReference>
<reference evidence="3 4" key="1">
    <citation type="submission" date="2024-01" db="EMBL/GenBank/DDBJ databases">
        <title>A draft genome for the cacao thread blight pathogen Marasmiellus scandens.</title>
        <authorList>
            <person name="Baruah I.K."/>
            <person name="Leung J."/>
            <person name="Bukari Y."/>
            <person name="Amoako-Attah I."/>
            <person name="Meinhardt L.W."/>
            <person name="Bailey B.A."/>
            <person name="Cohen S.P."/>
        </authorList>
    </citation>
    <scope>NUCLEOTIDE SEQUENCE [LARGE SCALE GENOMIC DNA]</scope>
    <source>
        <strain evidence="3 4">GH-19</strain>
    </source>
</reference>
<keyword evidence="4" id="KW-1185">Reference proteome</keyword>
<feature type="compositionally biased region" description="Acidic residues" evidence="1">
    <location>
        <begin position="455"/>
        <end position="464"/>
    </location>
</feature>
<evidence type="ECO:0000313" key="4">
    <source>
        <dbReference type="Proteomes" id="UP001498398"/>
    </source>
</evidence>
<dbReference type="EMBL" id="JBANRG010000012">
    <property type="protein sequence ID" value="KAK7461712.1"/>
    <property type="molecule type" value="Genomic_DNA"/>
</dbReference>
<keyword evidence="2" id="KW-0812">Transmembrane</keyword>
<name>A0ABR1JI00_9AGAR</name>
<protein>
    <recommendedName>
        <fullName evidence="5">Transmembrane protein</fullName>
    </recommendedName>
</protein>
<accession>A0ABR1JI00</accession>
<comment type="caution">
    <text evidence="3">The sequence shown here is derived from an EMBL/GenBank/DDBJ whole genome shotgun (WGS) entry which is preliminary data.</text>
</comment>
<keyword evidence="2" id="KW-0472">Membrane</keyword>
<keyword evidence="2" id="KW-1133">Transmembrane helix</keyword>
<evidence type="ECO:0008006" key="5">
    <source>
        <dbReference type="Google" id="ProtNLM"/>
    </source>
</evidence>
<evidence type="ECO:0000256" key="2">
    <source>
        <dbReference type="SAM" id="Phobius"/>
    </source>
</evidence>
<organism evidence="3 4">
    <name type="scientific">Marasmiellus scandens</name>
    <dbReference type="NCBI Taxonomy" id="2682957"/>
    <lineage>
        <taxon>Eukaryota</taxon>
        <taxon>Fungi</taxon>
        <taxon>Dikarya</taxon>
        <taxon>Basidiomycota</taxon>
        <taxon>Agaricomycotina</taxon>
        <taxon>Agaricomycetes</taxon>
        <taxon>Agaricomycetidae</taxon>
        <taxon>Agaricales</taxon>
        <taxon>Marasmiineae</taxon>
        <taxon>Omphalotaceae</taxon>
        <taxon>Marasmiellus</taxon>
    </lineage>
</organism>
<sequence>MSNWILVDDTDSQIQYSGPWRTTTVDESSTSVKLNDITTSGTVWNNTVHEINSNGSIASFEYNGTGCWVYGSWLPGPINPQSRSNIYISIDGQSGDPLDIPQGGNNIWFGGLGPDKISPGKHELVMNITVGPGESVFLDYMVYEDLPSANRDGEVVNIGIGNKDHSLLNRHASADWKIEFGSGWAPIDDQTLLQHVASTTNPGASVTLTFNGTAIQLYGGLTSNGTTSTVLYQLDDHGQEIFTLVPPNSGSLVNQQLLNLSALFPGEHKLAITYNGSGSSIPLNMEYFLMTSLTLAEQASLTQPSPSPSPMPPLPEQHSKAAIIGGTIGGVVFLVLIASLAFLWFRRRDSRSSQPVTAVVTPLTETSQPSFFSPYNSGGTHAAVTNHLQDHSVSQTFDPSLLSRRNREPPITGGNSRLKKRLNALDHRTGMTETETSSSRRKDGNADRELRMSEREEDEPEVLDAGDILEIPPPRYTETDG</sequence>
<dbReference type="Proteomes" id="UP001498398">
    <property type="component" value="Unassembled WGS sequence"/>
</dbReference>
<dbReference type="Gene3D" id="2.60.120.260">
    <property type="entry name" value="Galactose-binding domain-like"/>
    <property type="match status" value="2"/>
</dbReference>
<feature type="compositionally biased region" description="Basic and acidic residues" evidence="1">
    <location>
        <begin position="438"/>
        <end position="454"/>
    </location>
</feature>
<evidence type="ECO:0000313" key="3">
    <source>
        <dbReference type="EMBL" id="KAK7461712.1"/>
    </source>
</evidence>
<evidence type="ECO:0000256" key="1">
    <source>
        <dbReference type="SAM" id="MobiDB-lite"/>
    </source>
</evidence>